<keyword evidence="1" id="KW-0472">Membrane</keyword>
<dbReference type="Proteomes" id="UP001240697">
    <property type="component" value="Chromosome"/>
</dbReference>
<protein>
    <recommendedName>
        <fullName evidence="4">Transmembrane protein</fullName>
    </recommendedName>
</protein>
<feature type="transmembrane region" description="Helical" evidence="1">
    <location>
        <begin position="15"/>
        <end position="35"/>
    </location>
</feature>
<evidence type="ECO:0000256" key="1">
    <source>
        <dbReference type="SAM" id="Phobius"/>
    </source>
</evidence>
<feature type="transmembrane region" description="Helical" evidence="1">
    <location>
        <begin position="88"/>
        <end position="107"/>
    </location>
</feature>
<keyword evidence="1" id="KW-1133">Transmembrane helix</keyword>
<sequence>MHADLSHSPTRRHPFLRALGLASLAIAGLILPFVWDVLSLVNEMPKMNWLQHALAQAPALSWLMMFVWGAAIPGVLLWSMHQEKHHKIATIATMLVLMWVAVTWYVHMPVSGQCDSLYSQWSWACTVLQWAYSLSLGLATATYVFVMLGLGLSALGLLAEGLDEKPAHAS</sequence>
<evidence type="ECO:0000313" key="3">
    <source>
        <dbReference type="Proteomes" id="UP001240697"/>
    </source>
</evidence>
<reference evidence="2 3" key="1">
    <citation type="submission" date="2023-05" db="EMBL/GenBank/DDBJ databases">
        <authorList>
            <person name="Yin Y."/>
            <person name="Lu Z."/>
        </authorList>
    </citation>
    <scope>NUCLEOTIDE SEQUENCE [LARGE SCALE GENOMIC DNA]</scope>
    <source>
        <strain evidence="2 3">ZM22</strain>
    </source>
</reference>
<keyword evidence="1" id="KW-0812">Transmembrane</keyword>
<keyword evidence="3" id="KW-1185">Reference proteome</keyword>
<name>A0ABY8SSC8_9BURK</name>
<proteinExistence type="predicted"/>
<dbReference type="RefSeq" id="WP_283487060.1">
    <property type="nucleotide sequence ID" value="NZ_CP125947.1"/>
</dbReference>
<evidence type="ECO:0008006" key="4">
    <source>
        <dbReference type="Google" id="ProtNLM"/>
    </source>
</evidence>
<gene>
    <name evidence="2" type="ORF">QMY55_02065</name>
</gene>
<accession>A0ABY8SSC8</accession>
<evidence type="ECO:0000313" key="2">
    <source>
        <dbReference type="EMBL" id="WHS65967.1"/>
    </source>
</evidence>
<feature type="transmembrane region" description="Helical" evidence="1">
    <location>
        <begin position="55"/>
        <end position="76"/>
    </location>
</feature>
<organism evidence="2 3">
    <name type="scientific">Comamonas resistens</name>
    <dbReference type="NCBI Taxonomy" id="3046670"/>
    <lineage>
        <taxon>Bacteria</taxon>
        <taxon>Pseudomonadati</taxon>
        <taxon>Pseudomonadota</taxon>
        <taxon>Betaproteobacteria</taxon>
        <taxon>Burkholderiales</taxon>
        <taxon>Comamonadaceae</taxon>
        <taxon>Comamonas</taxon>
    </lineage>
</organism>
<dbReference type="EMBL" id="CP125947">
    <property type="protein sequence ID" value="WHS65967.1"/>
    <property type="molecule type" value="Genomic_DNA"/>
</dbReference>
<feature type="transmembrane region" description="Helical" evidence="1">
    <location>
        <begin position="127"/>
        <end position="158"/>
    </location>
</feature>